<evidence type="ECO:0000259" key="1">
    <source>
        <dbReference type="Pfam" id="PF20150"/>
    </source>
</evidence>
<dbReference type="EMBL" id="KZ613948">
    <property type="protein sequence ID" value="PMD38104.1"/>
    <property type="molecule type" value="Genomic_DNA"/>
</dbReference>
<proteinExistence type="predicted"/>
<dbReference type="Pfam" id="PF20150">
    <property type="entry name" value="2EXR"/>
    <property type="match status" value="1"/>
</dbReference>
<protein>
    <recommendedName>
        <fullName evidence="1">2EXR domain-containing protein</fullName>
    </recommendedName>
</protein>
<sequence>MGLLTSTRSALKAFFTFSQQPSCPSTTSFPQFSKLPIELRLRIWIFALKPRHLRIHLHKSWPLWLDDEQRYEGYAPAWPEHSSLTEPFDGLEYIPMTEEEGGELYGYPDSRSDPQPLHMFLTPCTDTHPCRCVSFPPSSTHAQQLPGILFACRESRDATRRQYVRCLEDEFDARGLVVVDPSLHLVKSPPSTLLPRTGIVINPSVDALVLRVNVASRSSVQEVHHLASILATQLPDIRKVIIQLRIAMPPFKFWQSTRFQYWRKWGENGWWVPMRFLVKLKGLREVVLVCNLKEKMLPPDWRMRTESQWIEEFSKLEERWPAEWGGMMPSFKFVGDVAGS</sequence>
<organism evidence="2 3">
    <name type="scientific">Hyaloscypha variabilis (strain UAMH 11265 / GT02V1 / F)</name>
    <name type="common">Meliniomyces variabilis</name>
    <dbReference type="NCBI Taxonomy" id="1149755"/>
    <lineage>
        <taxon>Eukaryota</taxon>
        <taxon>Fungi</taxon>
        <taxon>Dikarya</taxon>
        <taxon>Ascomycota</taxon>
        <taxon>Pezizomycotina</taxon>
        <taxon>Leotiomycetes</taxon>
        <taxon>Helotiales</taxon>
        <taxon>Hyaloscyphaceae</taxon>
        <taxon>Hyaloscypha</taxon>
        <taxon>Hyaloscypha variabilis</taxon>
    </lineage>
</organism>
<dbReference type="AlphaFoldDB" id="A0A2J6RHV1"/>
<gene>
    <name evidence="2" type="ORF">L207DRAFT_514021</name>
</gene>
<evidence type="ECO:0000313" key="2">
    <source>
        <dbReference type="EMBL" id="PMD38104.1"/>
    </source>
</evidence>
<accession>A0A2J6RHV1</accession>
<evidence type="ECO:0000313" key="3">
    <source>
        <dbReference type="Proteomes" id="UP000235786"/>
    </source>
</evidence>
<dbReference type="OrthoDB" id="3540486at2759"/>
<feature type="domain" description="2EXR" evidence="1">
    <location>
        <begin position="29"/>
        <end position="184"/>
    </location>
</feature>
<dbReference type="Proteomes" id="UP000235786">
    <property type="component" value="Unassembled WGS sequence"/>
</dbReference>
<keyword evidence="3" id="KW-1185">Reference proteome</keyword>
<dbReference type="PANTHER" id="PTHR35910:SF6">
    <property type="entry name" value="2EXR DOMAIN-CONTAINING PROTEIN"/>
    <property type="match status" value="1"/>
</dbReference>
<name>A0A2J6RHV1_HYAVF</name>
<dbReference type="InterPro" id="IPR045518">
    <property type="entry name" value="2EXR"/>
</dbReference>
<reference evidence="2 3" key="1">
    <citation type="submission" date="2016-04" db="EMBL/GenBank/DDBJ databases">
        <title>A degradative enzymes factory behind the ericoid mycorrhizal symbiosis.</title>
        <authorList>
            <consortium name="DOE Joint Genome Institute"/>
            <person name="Martino E."/>
            <person name="Morin E."/>
            <person name="Grelet G."/>
            <person name="Kuo A."/>
            <person name="Kohler A."/>
            <person name="Daghino S."/>
            <person name="Barry K."/>
            <person name="Choi C."/>
            <person name="Cichocki N."/>
            <person name="Clum A."/>
            <person name="Copeland A."/>
            <person name="Hainaut M."/>
            <person name="Haridas S."/>
            <person name="Labutti K."/>
            <person name="Lindquist E."/>
            <person name="Lipzen A."/>
            <person name="Khouja H.-R."/>
            <person name="Murat C."/>
            <person name="Ohm R."/>
            <person name="Olson A."/>
            <person name="Spatafora J."/>
            <person name="Veneault-Fourrey C."/>
            <person name="Henrissat B."/>
            <person name="Grigoriev I."/>
            <person name="Martin F."/>
            <person name="Perotto S."/>
        </authorList>
    </citation>
    <scope>NUCLEOTIDE SEQUENCE [LARGE SCALE GENOMIC DNA]</scope>
    <source>
        <strain evidence="2 3">F</strain>
    </source>
</reference>
<dbReference type="PANTHER" id="PTHR35910">
    <property type="entry name" value="2EXR DOMAIN-CONTAINING PROTEIN"/>
    <property type="match status" value="1"/>
</dbReference>